<protein>
    <submittedName>
        <fullName evidence="2">Uncharacterized protein</fullName>
    </submittedName>
</protein>
<feature type="compositionally biased region" description="Basic and acidic residues" evidence="1">
    <location>
        <begin position="1"/>
        <end position="10"/>
    </location>
</feature>
<gene>
    <name evidence="2" type="ORF">LCGC14_0317830</name>
</gene>
<organism evidence="2">
    <name type="scientific">marine sediment metagenome</name>
    <dbReference type="NCBI Taxonomy" id="412755"/>
    <lineage>
        <taxon>unclassified sequences</taxon>
        <taxon>metagenomes</taxon>
        <taxon>ecological metagenomes</taxon>
    </lineage>
</organism>
<accession>A0A0F9TQB0</accession>
<reference evidence="2" key="1">
    <citation type="journal article" date="2015" name="Nature">
        <title>Complex archaea that bridge the gap between prokaryotes and eukaryotes.</title>
        <authorList>
            <person name="Spang A."/>
            <person name="Saw J.H."/>
            <person name="Jorgensen S.L."/>
            <person name="Zaremba-Niedzwiedzka K."/>
            <person name="Martijn J."/>
            <person name="Lind A.E."/>
            <person name="van Eijk R."/>
            <person name="Schleper C."/>
            <person name="Guy L."/>
            <person name="Ettema T.J."/>
        </authorList>
    </citation>
    <scope>NUCLEOTIDE SEQUENCE</scope>
</reference>
<proteinExistence type="predicted"/>
<dbReference type="EMBL" id="LAZR01000213">
    <property type="protein sequence ID" value="KKN81524.1"/>
    <property type="molecule type" value="Genomic_DNA"/>
</dbReference>
<sequence length="106" mass="11875">MSEEKKEPKKPLFSVRMNPGGARTEAFGRQEMLNGARNALRAAARRQCGYCESPETHKCSVSTMVAGTWLHRFRKSDTPCTAQICCTLIVLSDKELLKEIGYHEGQ</sequence>
<dbReference type="AlphaFoldDB" id="A0A0F9TQB0"/>
<evidence type="ECO:0000256" key="1">
    <source>
        <dbReference type="SAM" id="MobiDB-lite"/>
    </source>
</evidence>
<name>A0A0F9TQB0_9ZZZZ</name>
<comment type="caution">
    <text evidence="2">The sequence shown here is derived from an EMBL/GenBank/DDBJ whole genome shotgun (WGS) entry which is preliminary data.</text>
</comment>
<feature type="region of interest" description="Disordered" evidence="1">
    <location>
        <begin position="1"/>
        <end position="29"/>
    </location>
</feature>
<evidence type="ECO:0000313" key="2">
    <source>
        <dbReference type="EMBL" id="KKN81524.1"/>
    </source>
</evidence>